<dbReference type="GO" id="GO:0005794">
    <property type="term" value="C:Golgi apparatus"/>
    <property type="evidence" value="ECO:0007669"/>
    <property type="project" value="TreeGrafter"/>
</dbReference>
<evidence type="ECO:0000256" key="5">
    <source>
        <dbReference type="ARBA" id="ARBA00023180"/>
    </source>
</evidence>
<reference evidence="10" key="3">
    <citation type="submission" date="2019-06" db="EMBL/GenBank/DDBJ databases">
        <authorList>
            <person name="Poynton C."/>
            <person name="Hasenbein S."/>
            <person name="Benoit J.B."/>
            <person name="Sepulveda M.S."/>
            <person name="Poelchau M.F."/>
            <person name="Murali S.C."/>
            <person name="Chen S."/>
            <person name="Glastad K.M."/>
            <person name="Werren J.H."/>
            <person name="Vineis J.H."/>
            <person name="Bowen J.L."/>
            <person name="Friedrich M."/>
            <person name="Jones J."/>
            <person name="Robertson H.M."/>
            <person name="Feyereisen R."/>
            <person name="Mechler-Hickson A."/>
            <person name="Mathers N."/>
            <person name="Lee C.E."/>
            <person name="Colbourne J.K."/>
            <person name="Biales A."/>
            <person name="Johnston J.S."/>
            <person name="Wellborn G.A."/>
            <person name="Rosendale A.J."/>
            <person name="Cridge A.G."/>
            <person name="Munoz-Torres M.C."/>
            <person name="Bain P.A."/>
            <person name="Manny A.R."/>
            <person name="Major K.M."/>
            <person name="Lambert F.N."/>
            <person name="Vulpe C.D."/>
            <person name="Tuck P."/>
            <person name="Blalock B.J."/>
            <person name="Lin Y.-Y."/>
            <person name="Smith M.E."/>
            <person name="Ochoa-Acuna H."/>
            <person name="Chen M.-J.M."/>
            <person name="Childers C.P."/>
            <person name="Qu J."/>
            <person name="Dugan S."/>
            <person name="Lee S.L."/>
            <person name="Chao H."/>
            <person name="Dinh H."/>
            <person name="Han Y."/>
            <person name="Doddapaneni H."/>
            <person name="Worley K.C."/>
            <person name="Muzny D.M."/>
            <person name="Gibbs R.A."/>
            <person name="Richards S."/>
        </authorList>
    </citation>
    <scope>NUCLEOTIDE SEQUENCE</scope>
    <source>
        <strain evidence="10">HAZT.00-mixed</strain>
        <tissue evidence="10">Whole organism</tissue>
    </source>
</reference>
<name>A0A6A0GTR0_HYAAZ</name>
<evidence type="ECO:0000256" key="7">
    <source>
        <dbReference type="PROSITE-ProRule" id="PRU00460"/>
    </source>
</evidence>
<sequence length="290" mass="32721">MTGGVTAPRHHLTGHLLPAACAPHSWYFTSCPSCNCNGHSYCKKTAVTPQLHASDVGNHELSNPGLVLEQPPQQPQQPQRAPQQQECVMPCANNTEGRHCEHCKQSYYGSAVNGGHCTPCFCNEHGTLCDRSSGRCYCSTKGVTGERCDRCDEQNNYFGDPKNGSCFYDLQIDYQFTFNLSKAEDRHVRQINFFNVPTKPNVDTDFDISSSKPARIKISAKESGGHEVWVVRNFTGTRIQRRFSHTEFAFHNNTTFHVYVYNFTPPVEIVVSFSQYLKLNLLGFFYIFLL</sequence>
<evidence type="ECO:0000256" key="2">
    <source>
        <dbReference type="ARBA" id="ARBA00022729"/>
    </source>
</evidence>
<dbReference type="InterPro" id="IPR056732">
    <property type="entry name" value="GBD_ATRN"/>
</dbReference>
<keyword evidence="1" id="KW-0880">Kelch repeat</keyword>
<gene>
    <name evidence="10" type="ORF">HAZT_HAZT010982</name>
</gene>
<dbReference type="AlphaFoldDB" id="A0A6A0GTR0"/>
<keyword evidence="3" id="KW-0677">Repeat</keyword>
<dbReference type="InterPro" id="IPR056863">
    <property type="entry name" value="LMN_ATRN_NET-like_EGF"/>
</dbReference>
<dbReference type="PANTHER" id="PTHR46376">
    <property type="entry name" value="LEUCINE-ZIPPER-LIKE TRANSCRIPTIONAL REGULATOR 1"/>
    <property type="match status" value="1"/>
</dbReference>
<dbReference type="SMART" id="SM00180">
    <property type="entry name" value="EGF_Lam"/>
    <property type="match status" value="2"/>
</dbReference>
<evidence type="ECO:0000259" key="9">
    <source>
        <dbReference type="PROSITE" id="PS50027"/>
    </source>
</evidence>
<dbReference type="InterPro" id="IPR002049">
    <property type="entry name" value="LE_dom"/>
</dbReference>
<keyword evidence="6 7" id="KW-0424">Laminin EGF-like domain</keyword>
<evidence type="ECO:0000256" key="6">
    <source>
        <dbReference type="ARBA" id="ARBA00023292"/>
    </source>
</evidence>
<keyword evidence="4" id="KW-1015">Disulfide bond</keyword>
<dbReference type="SUPFAM" id="SSF57196">
    <property type="entry name" value="EGF/Laminin"/>
    <property type="match status" value="1"/>
</dbReference>
<evidence type="ECO:0000256" key="3">
    <source>
        <dbReference type="ARBA" id="ARBA00022737"/>
    </source>
</evidence>
<proteinExistence type="predicted"/>
<evidence type="ECO:0000256" key="8">
    <source>
        <dbReference type="SAM" id="MobiDB-lite"/>
    </source>
</evidence>
<evidence type="ECO:0000256" key="4">
    <source>
        <dbReference type="ARBA" id="ARBA00023157"/>
    </source>
</evidence>
<protein>
    <recommendedName>
        <fullName evidence="9">Laminin EGF-like domain-containing protein</fullName>
    </recommendedName>
</protein>
<dbReference type="Proteomes" id="UP000711488">
    <property type="component" value="Unassembled WGS sequence"/>
</dbReference>
<accession>A0A6A0GTR0</accession>
<dbReference type="PANTHER" id="PTHR46376:SF2">
    <property type="entry name" value="DISTRACTED, ISOFORM B"/>
    <property type="match status" value="1"/>
</dbReference>
<feature type="region of interest" description="Disordered" evidence="8">
    <location>
        <begin position="55"/>
        <end position="82"/>
    </location>
</feature>
<dbReference type="EMBL" id="JQDR03015762">
    <property type="protein sequence ID" value="KAA0186133.1"/>
    <property type="molecule type" value="Genomic_DNA"/>
</dbReference>
<dbReference type="Pfam" id="PF24972">
    <property type="entry name" value="GBD_ATRN"/>
    <property type="match status" value="1"/>
</dbReference>
<organism evidence="10">
    <name type="scientific">Hyalella azteca</name>
    <name type="common">Amphipod</name>
    <dbReference type="NCBI Taxonomy" id="294128"/>
    <lineage>
        <taxon>Eukaryota</taxon>
        <taxon>Metazoa</taxon>
        <taxon>Ecdysozoa</taxon>
        <taxon>Arthropoda</taxon>
        <taxon>Crustacea</taxon>
        <taxon>Multicrustacea</taxon>
        <taxon>Malacostraca</taxon>
        <taxon>Eumalacostraca</taxon>
        <taxon>Peracarida</taxon>
        <taxon>Amphipoda</taxon>
        <taxon>Senticaudata</taxon>
        <taxon>Talitrida</taxon>
        <taxon>Talitroidea</taxon>
        <taxon>Hyalellidae</taxon>
        <taxon>Hyalella</taxon>
    </lineage>
</organism>
<comment type="caution">
    <text evidence="10">The sequence shown here is derived from an EMBL/GenBank/DDBJ whole genome shotgun (WGS) entry which is preliminary data.</text>
</comment>
<evidence type="ECO:0000256" key="1">
    <source>
        <dbReference type="ARBA" id="ARBA00022441"/>
    </source>
</evidence>
<dbReference type="PROSITE" id="PS50027">
    <property type="entry name" value="EGF_LAM_2"/>
    <property type="match status" value="1"/>
</dbReference>
<dbReference type="InterPro" id="IPR051568">
    <property type="entry name" value="LZTR1/Attractin"/>
</dbReference>
<feature type="domain" description="Laminin EGF-like" evidence="9">
    <location>
        <begin position="120"/>
        <end position="168"/>
    </location>
</feature>
<keyword evidence="5" id="KW-0325">Glycoprotein</keyword>
<keyword evidence="2" id="KW-0732">Signal</keyword>
<reference evidence="10" key="1">
    <citation type="submission" date="2014-08" db="EMBL/GenBank/DDBJ databases">
        <authorList>
            <person name="Murali S."/>
            <person name="Richards S."/>
            <person name="Bandaranaike D."/>
            <person name="Bellair M."/>
            <person name="Blankenburg K."/>
            <person name="Chao H."/>
            <person name="Dinh H."/>
            <person name="Doddapaneni H."/>
            <person name="Dugan-Rocha S."/>
            <person name="Elkadiri S."/>
            <person name="Gnanaolivu R."/>
            <person name="Hughes D."/>
            <person name="Lee S."/>
            <person name="Li M."/>
            <person name="Ming W."/>
            <person name="Munidasa M."/>
            <person name="Muniz J."/>
            <person name="Nguyen L."/>
            <person name="Osuji N."/>
            <person name="Pu L.-L."/>
            <person name="Puazo M."/>
            <person name="Skinner E."/>
            <person name="Qu C."/>
            <person name="Quiroz J."/>
            <person name="Raj R."/>
            <person name="Weissenberger G."/>
            <person name="Xin Y."/>
            <person name="Zou X."/>
            <person name="Han Y."/>
            <person name="Worley K."/>
            <person name="Muzny D."/>
            <person name="Gibbs R."/>
        </authorList>
    </citation>
    <scope>NUCLEOTIDE SEQUENCE</scope>
    <source>
        <strain evidence="10">HAZT.00-mixed</strain>
        <tissue evidence="10">Whole organism</tissue>
    </source>
</reference>
<dbReference type="Pfam" id="PF24973">
    <property type="entry name" value="EGF_LMN_ATRN"/>
    <property type="match status" value="1"/>
</dbReference>
<reference evidence="10" key="2">
    <citation type="journal article" date="2018" name="Environ. Sci. Technol.">
        <title>The Toxicogenome of Hyalella azteca: A Model for Sediment Ecotoxicology and Evolutionary Toxicology.</title>
        <authorList>
            <person name="Poynton H.C."/>
            <person name="Hasenbein S."/>
            <person name="Benoit J.B."/>
            <person name="Sepulveda M.S."/>
            <person name="Poelchau M.F."/>
            <person name="Hughes D.S.T."/>
            <person name="Murali S.C."/>
            <person name="Chen S."/>
            <person name="Glastad K.M."/>
            <person name="Goodisman M.A.D."/>
            <person name="Werren J.H."/>
            <person name="Vineis J.H."/>
            <person name="Bowen J.L."/>
            <person name="Friedrich M."/>
            <person name="Jones J."/>
            <person name="Robertson H.M."/>
            <person name="Feyereisen R."/>
            <person name="Mechler-Hickson A."/>
            <person name="Mathers N."/>
            <person name="Lee C.E."/>
            <person name="Colbourne J.K."/>
            <person name="Biales A."/>
            <person name="Johnston J.S."/>
            <person name="Wellborn G.A."/>
            <person name="Rosendale A.J."/>
            <person name="Cridge A.G."/>
            <person name="Munoz-Torres M.C."/>
            <person name="Bain P.A."/>
            <person name="Manny A.R."/>
            <person name="Major K.M."/>
            <person name="Lambert F.N."/>
            <person name="Vulpe C.D."/>
            <person name="Tuck P."/>
            <person name="Blalock B.J."/>
            <person name="Lin Y.Y."/>
            <person name="Smith M.E."/>
            <person name="Ochoa-Acuna H."/>
            <person name="Chen M.M."/>
            <person name="Childers C.P."/>
            <person name="Qu J."/>
            <person name="Dugan S."/>
            <person name="Lee S.L."/>
            <person name="Chao H."/>
            <person name="Dinh H."/>
            <person name="Han Y."/>
            <person name="Doddapaneni H."/>
            <person name="Worley K.C."/>
            <person name="Muzny D.M."/>
            <person name="Gibbs R.A."/>
            <person name="Richards S."/>
        </authorList>
    </citation>
    <scope>NUCLEOTIDE SEQUENCE</scope>
    <source>
        <strain evidence="10">HAZT.00-mixed</strain>
        <tissue evidence="10">Whole organism</tissue>
    </source>
</reference>
<dbReference type="Gene3D" id="2.170.300.10">
    <property type="entry name" value="Tie2 ligand-binding domain superfamily"/>
    <property type="match status" value="1"/>
</dbReference>
<dbReference type="CDD" id="cd00055">
    <property type="entry name" value="EGF_Lam"/>
    <property type="match status" value="2"/>
</dbReference>
<evidence type="ECO:0000313" key="10">
    <source>
        <dbReference type="EMBL" id="KAA0186133.1"/>
    </source>
</evidence>
<dbReference type="Pfam" id="PF00053">
    <property type="entry name" value="EGF_laminin"/>
    <property type="match status" value="1"/>
</dbReference>
<comment type="caution">
    <text evidence="7">Lacks conserved residue(s) required for the propagation of feature annotation.</text>
</comment>